<dbReference type="InterPro" id="IPR037252">
    <property type="entry name" value="Mib_Herc2_sf"/>
</dbReference>
<dbReference type="PROSITE" id="PS51416">
    <property type="entry name" value="MIB_HERC2"/>
    <property type="match status" value="1"/>
</dbReference>
<comment type="subcellular location">
    <subcellularLocation>
        <location evidence="2">Cytoplasm</location>
    </subcellularLocation>
</comment>
<evidence type="ECO:0000259" key="12">
    <source>
        <dbReference type="PROSITE" id="PS50188"/>
    </source>
</evidence>
<evidence type="ECO:0000256" key="2">
    <source>
        <dbReference type="ARBA" id="ARBA00004496"/>
    </source>
</evidence>
<dbReference type="Proteomes" id="UP000243217">
    <property type="component" value="Unassembled WGS sequence"/>
</dbReference>
<keyword evidence="5" id="KW-0963">Cytoplasm</keyword>
<dbReference type="Pfam" id="PF00622">
    <property type="entry name" value="SPRY"/>
    <property type="match status" value="2"/>
</dbReference>
<organism evidence="15 16">
    <name type="scientific">Thraustotheca clavata</name>
    <dbReference type="NCBI Taxonomy" id="74557"/>
    <lineage>
        <taxon>Eukaryota</taxon>
        <taxon>Sar</taxon>
        <taxon>Stramenopiles</taxon>
        <taxon>Oomycota</taxon>
        <taxon>Saprolegniomycetes</taxon>
        <taxon>Saprolegniales</taxon>
        <taxon>Achlyaceae</taxon>
        <taxon>Thraustotheca</taxon>
    </lineage>
</organism>
<dbReference type="PANTHER" id="PTHR46654:SF1">
    <property type="entry name" value="E3 UBIQUITIN-PROTEIN LIGASE HECTD3"/>
    <property type="match status" value="1"/>
</dbReference>
<evidence type="ECO:0000259" key="14">
    <source>
        <dbReference type="PROSITE" id="PS51416"/>
    </source>
</evidence>
<evidence type="ECO:0000256" key="3">
    <source>
        <dbReference type="ARBA" id="ARBA00004906"/>
    </source>
</evidence>
<evidence type="ECO:0000256" key="4">
    <source>
        <dbReference type="ARBA" id="ARBA00012485"/>
    </source>
</evidence>
<protein>
    <recommendedName>
        <fullName evidence="4">HECT-type E3 ubiquitin transferase</fullName>
        <ecNumber evidence="4">2.3.2.26</ecNumber>
    </recommendedName>
</protein>
<feature type="domain" description="MIB/HERC2" evidence="14">
    <location>
        <begin position="622"/>
        <end position="699"/>
    </location>
</feature>
<evidence type="ECO:0000256" key="1">
    <source>
        <dbReference type="ARBA" id="ARBA00000885"/>
    </source>
</evidence>
<proteinExistence type="predicted"/>
<comment type="pathway">
    <text evidence="3">Protein modification; protein ubiquitination.</text>
</comment>
<feature type="active site" description="Glycyl thioester intermediate" evidence="10">
    <location>
        <position position="1704"/>
    </location>
</feature>
<evidence type="ECO:0000313" key="16">
    <source>
        <dbReference type="Proteomes" id="UP000243217"/>
    </source>
</evidence>
<evidence type="ECO:0000256" key="7">
    <source>
        <dbReference type="ARBA" id="ARBA00022679"/>
    </source>
</evidence>
<feature type="domain" description="B30.2/SPRY" evidence="12">
    <location>
        <begin position="1"/>
        <end position="145"/>
    </location>
</feature>
<gene>
    <name evidence="15" type="ORF">THRCLA_00091</name>
</gene>
<keyword evidence="8" id="KW-0677">Repeat</keyword>
<dbReference type="InterPro" id="IPR043136">
    <property type="entry name" value="B30.2/SPRY_sf"/>
</dbReference>
<dbReference type="GO" id="GO:0016874">
    <property type="term" value="F:ligase activity"/>
    <property type="evidence" value="ECO:0007669"/>
    <property type="project" value="UniProtKB-KW"/>
</dbReference>
<dbReference type="STRING" id="74557.A0A1W0ACA4"/>
<dbReference type="Gene3D" id="3.30.2160.10">
    <property type="entry name" value="Hect, E3 ligase catalytic domain"/>
    <property type="match status" value="1"/>
</dbReference>
<dbReference type="Gene3D" id="3.90.1750.10">
    <property type="entry name" value="Hect, E3 ligase catalytic domains"/>
    <property type="match status" value="1"/>
</dbReference>
<dbReference type="CDD" id="cd11709">
    <property type="entry name" value="SPRY"/>
    <property type="match status" value="1"/>
</dbReference>
<evidence type="ECO:0000259" key="13">
    <source>
        <dbReference type="PROSITE" id="PS50237"/>
    </source>
</evidence>
<dbReference type="Pfam" id="PF00632">
    <property type="entry name" value="HECT"/>
    <property type="match status" value="1"/>
</dbReference>
<dbReference type="FunFam" id="2.30.30.40:FF:000264">
    <property type="entry name" value="HECT E3 ubiquitin ligase"/>
    <property type="match status" value="1"/>
</dbReference>
<dbReference type="OrthoDB" id="239701at2759"/>
<feature type="domain" description="B30.2/SPRY" evidence="12">
    <location>
        <begin position="819"/>
        <end position="1013"/>
    </location>
</feature>
<dbReference type="InterPro" id="IPR042469">
    <property type="entry name" value="HECTD3"/>
</dbReference>
<comment type="catalytic activity">
    <reaction evidence="1">
        <text>S-ubiquitinyl-[E2 ubiquitin-conjugating enzyme]-L-cysteine + [acceptor protein]-L-lysine = [E2 ubiquitin-conjugating enzyme]-L-cysteine + N(6)-ubiquitinyl-[acceptor protein]-L-lysine.</text>
        <dbReference type="EC" id="2.3.2.26"/>
    </reaction>
</comment>
<keyword evidence="7" id="KW-0808">Transferase</keyword>
<keyword evidence="15" id="KW-0436">Ligase</keyword>
<dbReference type="GO" id="GO:0046872">
    <property type="term" value="F:metal ion binding"/>
    <property type="evidence" value="ECO:0007669"/>
    <property type="project" value="InterPro"/>
</dbReference>
<evidence type="ECO:0000313" key="15">
    <source>
        <dbReference type="EMBL" id="OQS07914.1"/>
    </source>
</evidence>
<name>A0A1W0ACA4_9STRA</name>
<dbReference type="SUPFAM" id="SSF49899">
    <property type="entry name" value="Concanavalin A-like lectins/glucanases"/>
    <property type="match status" value="2"/>
</dbReference>
<dbReference type="InterPro" id="IPR001870">
    <property type="entry name" value="B30.2/SPRY"/>
</dbReference>
<sequence>MLVEGMAGGGFASVGAPDCIVYSGRWYYEATLLTSGCIQIGWADTAFTGASERGTGVGDGPHSWAYDGWRQQKWHGTSSPYGLKWKVGDVVGCGVDCDAGFVFFCLNGQYLGIAFRGIDFSGGIYPCASFNRRERLSFNFGGVPFHNTDLPHFEPIIQRVLTDDYLKGDLEDCLEESVGEEQYMSDSRYFGKDLKTSATIPRNKPGSQSSSSLSTEWLLLTRQLAILHARKALLSILSQWPADVDIPEITPEWFVTFLKLVAPYSQSLNTSEVSNSTLGQMRAMALYVLRNNASMAAAVEQCIANQVALAGTRKYAKIPWDAPNELAVVCALAQLSDAPWTDVEILQHPNVHFTEWLTLLLLEDGQPEYRKEILGAWLCVLKSPSLCLKDKAAQLLARILPEMDAEDIESLPYKRLVGLCSQRLGKEYAHFPVCSKYLQHLVELTSTLFISKNNILPESSLGERVLAAKSILETLAPFEPTESGDASLSIDEEPDEKQDDPMGNEDDDGPMTPPPPPPVDLAALAQMNAEDKDGMSVDVPQPGKTRLFIPSFPVQLVDTSLLQPAHIAQMEAAFVGFKVAQQLIWPFGFDIGVLSDDAKTSHWSGSVTQLKVQSPTPAPEASSAPVIPPLGIGCKVKRGPHWKWRDQDGGEGSIGTVEGVSPWSGVEGEGMSVRWSNGSLYTYRWGADGNYDLVHVEVDENDSIIKTYPTPVSSSSASHPSMNDILADPFCVDLYFGMILKLWQDEVPGRVQGIVEWPDFQAVISVTDGVLQLQEVAMLQGEMDMGWNLRFGCERWLPGTKYSLVVDSQTCWGDAVHYAWQDKQWKTVKTQVRLQSENLFSLDPHAANTALQVSSDGQSVKCLSGDSRNLVLGSVGFSTGVHYWELRVDQAEFGSVFLGVCEKQTKGATVVNLNRWQGWGFVNFRATYHNSTERIYGDHFNAGDTIGVCLNMETGKLSFFMDGIKYGEHIVTDLGTAFEGLKHDNQSVRTLYPCIGLRKAGDKVTLNSKWISSPGVPPALLCHKSMVFSFIVHRLAQSQQQYLPESCITSGWLHYVRWLTQQTLRVQTRGRVYVDLDTSIASCQRVCTDAGASIAFFYGDRVRILSKGGRALDAPEEAIVLGVYRQRLWYRVETQGNEGGEEGRSYAWYWDAAELQELILVKRNGIEVASSTTEIPQPASMAYAPLLPEESQALTSLAAYQSLLLQPCHSLQSDTVLIELVNGLCATFGVDAMNLTWNHISSLTLPATMSSFNPASVRARLALLLAFQQLVLHASPLLCFDDSSRTSRDILSLRRLVCTSTKLSIWEGILRSTTTPTPLPSDEYEDPREIRILRINRIQAQASKLALCPAPSDRLRKSVFGQLYREMRTWSDSGFRRAYIGKGHGGQKRAFKVKFLGEGVNDYGGPYRAVFEQIVDELQMDQVEVTKGEQGLLPLLVPCPNRRAGTGMNQDKFVLNPSCGTISVAVGPIALELHRFLGKLIGMAVRHGLQMGLDLPSVVWRPLVGLPLNVTHLREIDVVAANTLNKVQTEDESFFGEQLVFTTHLSDGTEVALVPDGELRTVNASNQSEFVELSIRKRLNESGPQLQALKEGLASVLPMEMAGLFTARELEVLICGRREVDVNLLQQCTEYEDVDPTSAHIQYFWKVLHEMSSEDRTLFLRFVWARSRMPNSAKEFPMNFKIQAPHDQGARQLPDQYLPHAQTCFFSLSLPAYSTKEILQAKLLYAIQNSPNMDADVRLHNAEGWADA</sequence>
<feature type="region of interest" description="Disordered" evidence="11">
    <location>
        <begin position="479"/>
        <end position="521"/>
    </location>
</feature>
<dbReference type="GO" id="GO:0005737">
    <property type="term" value="C:cytoplasm"/>
    <property type="evidence" value="ECO:0007669"/>
    <property type="project" value="UniProtKB-SubCell"/>
</dbReference>
<dbReference type="InterPro" id="IPR013320">
    <property type="entry name" value="ConA-like_dom_sf"/>
</dbReference>
<dbReference type="GO" id="GO:0016567">
    <property type="term" value="P:protein ubiquitination"/>
    <property type="evidence" value="ECO:0007669"/>
    <property type="project" value="InterPro"/>
</dbReference>
<comment type="caution">
    <text evidence="15">The sequence shown here is derived from an EMBL/GenBank/DDBJ whole genome shotgun (WGS) entry which is preliminary data.</text>
</comment>
<dbReference type="InterPro" id="IPR000569">
    <property type="entry name" value="HECT_dom"/>
</dbReference>
<evidence type="ECO:0000256" key="8">
    <source>
        <dbReference type="ARBA" id="ARBA00022737"/>
    </source>
</evidence>
<dbReference type="PROSITE" id="PS50188">
    <property type="entry name" value="B302_SPRY"/>
    <property type="match status" value="2"/>
</dbReference>
<evidence type="ECO:0000256" key="5">
    <source>
        <dbReference type="ARBA" id="ARBA00022490"/>
    </source>
</evidence>
<dbReference type="Gene3D" id="2.30.30.40">
    <property type="entry name" value="SH3 Domains"/>
    <property type="match status" value="1"/>
</dbReference>
<evidence type="ECO:0000256" key="6">
    <source>
        <dbReference type="ARBA" id="ARBA00022553"/>
    </source>
</evidence>
<dbReference type="PROSITE" id="PS50237">
    <property type="entry name" value="HECT"/>
    <property type="match status" value="1"/>
</dbReference>
<keyword evidence="6" id="KW-0597">Phosphoprotein</keyword>
<dbReference type="GO" id="GO:0061630">
    <property type="term" value="F:ubiquitin protein ligase activity"/>
    <property type="evidence" value="ECO:0007669"/>
    <property type="project" value="UniProtKB-EC"/>
</dbReference>
<keyword evidence="9 10" id="KW-0833">Ubl conjugation pathway</keyword>
<dbReference type="SUPFAM" id="SSF159034">
    <property type="entry name" value="Mib/herc2 domain-like"/>
    <property type="match status" value="1"/>
</dbReference>
<dbReference type="EC" id="2.3.2.26" evidence="4"/>
<dbReference type="FunFam" id="3.30.2410.10:FF:000006">
    <property type="entry name" value="probable E3 ubiquitin-protein ligase HERC1 isoform X2"/>
    <property type="match status" value="1"/>
</dbReference>
<evidence type="ECO:0000256" key="11">
    <source>
        <dbReference type="SAM" id="MobiDB-lite"/>
    </source>
</evidence>
<dbReference type="InterPro" id="IPR003877">
    <property type="entry name" value="SPRY_dom"/>
</dbReference>
<feature type="compositionally biased region" description="Acidic residues" evidence="11">
    <location>
        <begin position="490"/>
        <end position="509"/>
    </location>
</feature>
<dbReference type="Pfam" id="PF06701">
    <property type="entry name" value="MIB_HERC2"/>
    <property type="match status" value="1"/>
</dbReference>
<dbReference type="InterPro" id="IPR010606">
    <property type="entry name" value="Mib_Herc2"/>
</dbReference>
<dbReference type="InterPro" id="IPR035983">
    <property type="entry name" value="Hect_E3_ubiquitin_ligase"/>
</dbReference>
<reference evidence="15 16" key="1">
    <citation type="journal article" date="2014" name="Genome Biol. Evol.">
        <title>The secreted proteins of Achlya hypogyna and Thraustotheca clavata identify the ancestral oomycete secretome and reveal gene acquisitions by horizontal gene transfer.</title>
        <authorList>
            <person name="Misner I."/>
            <person name="Blouin N."/>
            <person name="Leonard G."/>
            <person name="Richards T.A."/>
            <person name="Lane C.E."/>
        </authorList>
    </citation>
    <scope>NUCLEOTIDE SEQUENCE [LARGE SCALE GENOMIC DNA]</scope>
    <source>
        <strain evidence="15 16">ATCC 34112</strain>
    </source>
</reference>
<dbReference type="SMART" id="SM00119">
    <property type="entry name" value="HECTc"/>
    <property type="match status" value="1"/>
</dbReference>
<feature type="domain" description="HECT" evidence="13">
    <location>
        <begin position="1388"/>
        <end position="1748"/>
    </location>
</feature>
<dbReference type="SUPFAM" id="SSF56204">
    <property type="entry name" value="Hect, E3 ligase catalytic domain"/>
    <property type="match status" value="1"/>
</dbReference>
<dbReference type="SMART" id="SM00449">
    <property type="entry name" value="SPRY"/>
    <property type="match status" value="2"/>
</dbReference>
<dbReference type="PANTHER" id="PTHR46654">
    <property type="entry name" value="E3 UBIQUITIN-PROTEIN LIGASE HECTD3"/>
    <property type="match status" value="1"/>
</dbReference>
<evidence type="ECO:0000256" key="10">
    <source>
        <dbReference type="PROSITE-ProRule" id="PRU00104"/>
    </source>
</evidence>
<keyword evidence="16" id="KW-1185">Reference proteome</keyword>
<evidence type="ECO:0000256" key="9">
    <source>
        <dbReference type="ARBA" id="ARBA00022786"/>
    </source>
</evidence>
<accession>A0A1W0ACA4</accession>
<dbReference type="Gene3D" id="3.30.2410.10">
    <property type="entry name" value="Hect, E3 ligase catalytic domain"/>
    <property type="match status" value="1"/>
</dbReference>
<dbReference type="Gene3D" id="2.60.120.920">
    <property type="match status" value="2"/>
</dbReference>
<dbReference type="EMBL" id="JNBS01000032">
    <property type="protein sequence ID" value="OQS07914.1"/>
    <property type="molecule type" value="Genomic_DNA"/>
</dbReference>